<comment type="similarity">
    <text evidence="1">Belongs to the mTERF family.</text>
</comment>
<dbReference type="Pfam" id="PF02536">
    <property type="entry name" value="mTERF"/>
    <property type="match status" value="1"/>
</dbReference>
<name>A0A7S0WYC4_9CHLO</name>
<evidence type="ECO:0000256" key="2">
    <source>
        <dbReference type="ARBA" id="ARBA00022472"/>
    </source>
</evidence>
<dbReference type="GO" id="GO:0003676">
    <property type="term" value="F:nucleic acid binding"/>
    <property type="evidence" value="ECO:0007669"/>
    <property type="project" value="InterPro"/>
</dbReference>
<dbReference type="InterPro" id="IPR003690">
    <property type="entry name" value="MTERF"/>
</dbReference>
<dbReference type="AlphaFoldDB" id="A0A7S0WYC4"/>
<reference evidence="4" key="1">
    <citation type="submission" date="2021-01" db="EMBL/GenBank/DDBJ databases">
        <authorList>
            <person name="Corre E."/>
            <person name="Pelletier E."/>
            <person name="Niang G."/>
            <person name="Scheremetjew M."/>
            <person name="Finn R."/>
            <person name="Kale V."/>
            <person name="Holt S."/>
            <person name="Cochrane G."/>
            <person name="Meng A."/>
            <person name="Brown T."/>
            <person name="Cohen L."/>
        </authorList>
    </citation>
    <scope>NUCLEOTIDE SEQUENCE</scope>
    <source>
        <strain evidence="4">SAG 11-49</strain>
    </source>
</reference>
<evidence type="ECO:0000256" key="3">
    <source>
        <dbReference type="ARBA" id="ARBA00022946"/>
    </source>
</evidence>
<keyword evidence="2" id="KW-0806">Transcription termination</keyword>
<gene>
    <name evidence="4" type="ORF">CLEI1391_LOCUS15749</name>
</gene>
<accession>A0A7S0WYC4</accession>
<dbReference type="Gene3D" id="1.25.70.10">
    <property type="entry name" value="Transcription termination factor 3, mitochondrial"/>
    <property type="match status" value="1"/>
</dbReference>
<dbReference type="InterPro" id="IPR038538">
    <property type="entry name" value="MTERF_sf"/>
</dbReference>
<keyword evidence="3" id="KW-0809">Transit peptide</keyword>
<dbReference type="GO" id="GO:0006353">
    <property type="term" value="P:DNA-templated transcription termination"/>
    <property type="evidence" value="ECO:0007669"/>
    <property type="project" value="UniProtKB-KW"/>
</dbReference>
<protein>
    <submittedName>
        <fullName evidence="4">Uncharacterized protein</fullName>
    </submittedName>
</protein>
<organism evidence="4">
    <name type="scientific">Chlamydomonas leiostraca</name>
    <dbReference type="NCBI Taxonomy" id="1034604"/>
    <lineage>
        <taxon>Eukaryota</taxon>
        <taxon>Viridiplantae</taxon>
        <taxon>Chlorophyta</taxon>
        <taxon>core chlorophytes</taxon>
        <taxon>Chlorophyceae</taxon>
        <taxon>CS clade</taxon>
        <taxon>Chlamydomonadales</taxon>
        <taxon>Chlamydomonadaceae</taxon>
        <taxon>Chlamydomonas</taxon>
    </lineage>
</organism>
<keyword evidence="2" id="KW-0804">Transcription</keyword>
<keyword evidence="2" id="KW-0805">Transcription regulation</keyword>
<evidence type="ECO:0000313" key="4">
    <source>
        <dbReference type="EMBL" id="CAD8691566.1"/>
    </source>
</evidence>
<proteinExistence type="inferred from homology"/>
<evidence type="ECO:0000256" key="1">
    <source>
        <dbReference type="ARBA" id="ARBA00007692"/>
    </source>
</evidence>
<dbReference type="EMBL" id="HBFB01028139">
    <property type="protein sequence ID" value="CAD8691566.1"/>
    <property type="molecule type" value="Transcribed_RNA"/>
</dbReference>
<sequence>MHAVLSTSAATRCCYYTRPFTGTRPALTRVARSCGQQATRTRAMKTDEREAALRDLKGMNKPAGQFAEPAYVNGAAFLKQMGISNPAEIARILDIAMNPNSMFIDHSLRKGGKNVSARLLDVDKDMMPVFGFFQDQGMSKGDILRVIAGHPPVLCYTVEARLAPFYAYMKEIGIQDVNAVVAGRPSLLGLDVDMNLRKIVDYLVYTETPLEKIVEYISKSI</sequence>